<dbReference type="PANTHER" id="PTHR35007:SF4">
    <property type="entry name" value="CONSERVED TRANSMEMBRANE PROTEIN-RELATED"/>
    <property type="match status" value="1"/>
</dbReference>
<dbReference type="InterPro" id="IPR018076">
    <property type="entry name" value="T2SS_GspF_dom"/>
</dbReference>
<dbReference type="PANTHER" id="PTHR35007">
    <property type="entry name" value="INTEGRAL MEMBRANE PROTEIN-RELATED"/>
    <property type="match status" value="1"/>
</dbReference>
<feature type="region of interest" description="Disordered" evidence="6">
    <location>
        <begin position="59"/>
        <end position="90"/>
    </location>
</feature>
<evidence type="ECO:0000256" key="3">
    <source>
        <dbReference type="ARBA" id="ARBA00022692"/>
    </source>
</evidence>
<dbReference type="GO" id="GO:0005886">
    <property type="term" value="C:plasma membrane"/>
    <property type="evidence" value="ECO:0007669"/>
    <property type="project" value="UniProtKB-SubCell"/>
</dbReference>
<evidence type="ECO:0000259" key="8">
    <source>
        <dbReference type="Pfam" id="PF00482"/>
    </source>
</evidence>
<evidence type="ECO:0000256" key="7">
    <source>
        <dbReference type="SAM" id="Phobius"/>
    </source>
</evidence>
<organism evidence="9 10">
    <name type="scientific">Pseudoclavibacter chungangensis</name>
    <dbReference type="NCBI Taxonomy" id="587635"/>
    <lineage>
        <taxon>Bacteria</taxon>
        <taxon>Bacillati</taxon>
        <taxon>Actinomycetota</taxon>
        <taxon>Actinomycetes</taxon>
        <taxon>Micrococcales</taxon>
        <taxon>Microbacteriaceae</taxon>
        <taxon>Pseudoclavibacter</taxon>
    </lineage>
</organism>
<evidence type="ECO:0000256" key="1">
    <source>
        <dbReference type="ARBA" id="ARBA00004651"/>
    </source>
</evidence>
<keyword evidence="2" id="KW-1003">Cell membrane</keyword>
<feature type="transmembrane region" description="Helical" evidence="7">
    <location>
        <begin position="307"/>
        <end position="340"/>
    </location>
</feature>
<reference evidence="9 10" key="1">
    <citation type="submission" date="2019-09" db="EMBL/GenBank/DDBJ databases">
        <title>Phylogeny of genus Pseudoclavibacter and closely related genus.</title>
        <authorList>
            <person name="Li Y."/>
        </authorList>
    </citation>
    <scope>NUCLEOTIDE SEQUENCE [LARGE SCALE GENOMIC DNA]</scope>
    <source>
        <strain evidence="9 10">DSM 23821</strain>
    </source>
</reference>
<evidence type="ECO:0000256" key="4">
    <source>
        <dbReference type="ARBA" id="ARBA00022989"/>
    </source>
</evidence>
<keyword evidence="10" id="KW-1185">Reference proteome</keyword>
<dbReference type="RefSeq" id="WP_158039895.1">
    <property type="nucleotide sequence ID" value="NZ_JACCFV010000001.1"/>
</dbReference>
<name>A0A7J5BYH0_9MICO</name>
<comment type="subcellular location">
    <subcellularLocation>
        <location evidence="1">Cell membrane</location>
        <topology evidence="1">Multi-pass membrane protein</topology>
    </subcellularLocation>
</comment>
<evidence type="ECO:0000313" key="10">
    <source>
        <dbReference type="Proteomes" id="UP000467240"/>
    </source>
</evidence>
<dbReference type="Proteomes" id="UP000467240">
    <property type="component" value="Unassembled WGS sequence"/>
</dbReference>
<accession>A0A7J5BYH0</accession>
<dbReference type="Pfam" id="PF00482">
    <property type="entry name" value="T2SSF"/>
    <property type="match status" value="1"/>
</dbReference>
<keyword evidence="4 7" id="KW-1133">Transmembrane helix</keyword>
<protein>
    <recommendedName>
        <fullName evidence="8">Type II secretion system protein GspF domain-containing protein</fullName>
    </recommendedName>
</protein>
<proteinExistence type="predicted"/>
<dbReference type="AlphaFoldDB" id="A0A7J5BYH0"/>
<sequence length="346" mass="35857">MTNSTSQAERVAVTVDRLATLLTAGSPPALAWAVVASYAARDSRERPRPRLLARLRGTPAGDDVQEVGGSRGGRWRVPEANRSRRPTGPSRVETAVARALRDGRGVAEVLRDEQCETWRTLGCAWELAERGGGPLAASLTALASGFRDDAAARRDIETALAAPRATAGLVMALPLVGLLLCAAIGPDGLLLLVTTPLGGALLGAAVALLLLARVWNRALIARATPGAERPGLALDLVALVLRGGGAPEDARSRVARALERFRLVSDLEACDDVLGLAAAAGVPAARLLRGEAALARRRARAEAERRAATLSVLLVLPLGVCVLPAFVAVGVVPLIASIIGGTVFVP</sequence>
<feature type="transmembrane region" description="Helical" evidence="7">
    <location>
        <begin position="165"/>
        <end position="185"/>
    </location>
</feature>
<evidence type="ECO:0000256" key="6">
    <source>
        <dbReference type="SAM" id="MobiDB-lite"/>
    </source>
</evidence>
<comment type="caution">
    <text evidence="9">The sequence shown here is derived from an EMBL/GenBank/DDBJ whole genome shotgun (WGS) entry which is preliminary data.</text>
</comment>
<keyword evidence="3 7" id="KW-0812">Transmembrane</keyword>
<gene>
    <name evidence="9" type="ORF">F8O01_05505</name>
</gene>
<evidence type="ECO:0000256" key="2">
    <source>
        <dbReference type="ARBA" id="ARBA00022475"/>
    </source>
</evidence>
<feature type="domain" description="Type II secretion system protein GspF" evidence="8">
    <location>
        <begin position="94"/>
        <end position="179"/>
    </location>
</feature>
<dbReference type="EMBL" id="WBJZ01000006">
    <property type="protein sequence ID" value="KAB1659395.1"/>
    <property type="molecule type" value="Genomic_DNA"/>
</dbReference>
<evidence type="ECO:0000256" key="5">
    <source>
        <dbReference type="ARBA" id="ARBA00023136"/>
    </source>
</evidence>
<feature type="transmembrane region" description="Helical" evidence="7">
    <location>
        <begin position="191"/>
        <end position="212"/>
    </location>
</feature>
<keyword evidence="5 7" id="KW-0472">Membrane</keyword>
<evidence type="ECO:0000313" key="9">
    <source>
        <dbReference type="EMBL" id="KAB1659395.1"/>
    </source>
</evidence>
<dbReference type="OrthoDB" id="3267562at2"/>